<reference evidence="1" key="1">
    <citation type="journal article" date="2012" name="PLoS ONE">
        <title>Gene sets for utilization of primary and secondary nutrition supplies in the distal gut of endangered iberian lynx.</title>
        <authorList>
            <person name="Alcaide M."/>
            <person name="Messina E."/>
            <person name="Richter M."/>
            <person name="Bargiela R."/>
            <person name="Peplies J."/>
            <person name="Huws S.A."/>
            <person name="Newbold C.J."/>
            <person name="Golyshin P.N."/>
            <person name="Simon M.A."/>
            <person name="Lopez G."/>
            <person name="Yakimov M.M."/>
            <person name="Ferrer M."/>
        </authorList>
    </citation>
    <scope>NUCLEOTIDE SEQUENCE</scope>
</reference>
<dbReference type="AlphaFoldDB" id="J9GTY2"/>
<name>J9GTY2_9ZZZZ</name>
<accession>J9GTY2</accession>
<organism evidence="1">
    <name type="scientific">gut metagenome</name>
    <dbReference type="NCBI Taxonomy" id="749906"/>
    <lineage>
        <taxon>unclassified sequences</taxon>
        <taxon>metagenomes</taxon>
        <taxon>organismal metagenomes</taxon>
    </lineage>
</organism>
<protein>
    <submittedName>
        <fullName evidence="1">Uncharacterized protein</fullName>
    </submittedName>
</protein>
<sequence length="284" mass="31685">MCQASTEFSHLVDFVHTAAFEEVQAIEVFFIMGEEHGVRSLFNGNHCFEDGAFAVLDPLTHRVEVGSQVNRCREDTLAVLTFALAVKLLPPFVHHVKLRLVVGEDFDLLAFAIECVAHSSIVGRRIFFHRHISTSSLFHIGSTGNKLFDVIARTSDREQTHRSEYREAAAHVVGDDEALVTFLIGSDACSALLFVGYRYDHLACHFDAALFFALLLEQTESQSSFGGRTRFGYVDDTELAALEVFAEFVEIVFADIVTCKKHYRVLAVVGEPFETVAEGFDHCT</sequence>
<comment type="caution">
    <text evidence="1">The sequence shown here is derived from an EMBL/GenBank/DDBJ whole genome shotgun (WGS) entry which is preliminary data.</text>
</comment>
<gene>
    <name evidence="1" type="ORF">EVA_05664</name>
</gene>
<proteinExistence type="predicted"/>
<evidence type="ECO:0000313" key="1">
    <source>
        <dbReference type="EMBL" id="EJX06228.1"/>
    </source>
</evidence>
<dbReference type="EMBL" id="AMCI01001221">
    <property type="protein sequence ID" value="EJX06228.1"/>
    <property type="molecule type" value="Genomic_DNA"/>
</dbReference>